<evidence type="ECO:0000259" key="1">
    <source>
        <dbReference type="Pfam" id="PF16249"/>
    </source>
</evidence>
<dbReference type="Proteomes" id="UP000283850">
    <property type="component" value="Unassembled WGS sequence"/>
</dbReference>
<reference evidence="2 3" key="1">
    <citation type="submission" date="2018-08" db="EMBL/GenBank/DDBJ databases">
        <title>A genome reference for cultivated species of the human gut microbiota.</title>
        <authorList>
            <person name="Zou Y."/>
            <person name="Xue W."/>
            <person name="Luo G."/>
        </authorList>
    </citation>
    <scope>NUCLEOTIDE SEQUENCE [LARGE SCALE GENOMIC DNA]</scope>
    <source>
        <strain evidence="2 3">AF14-32</strain>
    </source>
</reference>
<protein>
    <submittedName>
        <fullName evidence="2">DUF4906 domain-containing protein</fullName>
    </submittedName>
</protein>
<sequence length="713" mass="77501">MCPQVLTRDVTELTPDALYNLEIRQYNSAGTHLAGTTFAQATIGTALDVTLQASDDCQLVIVARGDGKTVKTELGTRTLQKVQENITADSTVISRIDPTDQSSMNKMPYVLHLKHVKVVQESGKYIIQSIDGAYDVRLRLKRLATRLTVKWTYTVSDFDMKQILIQSVPLGYTVVDAPDENDGTYPSLIQQFTTIEVPSVGNSGTYSCWIPANARGNSAAATSEILRTKANAPQGSAFVNFVAVNKTDMKKKLDYRVYLGGREASDFNVFGNTNYNYTVNFNHTGIPVDDGRVTYIDPIPASQNNNNLIPTANCFMVAPGAAFCFDPFSFQQGGNSVTNDKLVEWCSSSGIKSVKLLWQTKENGDVGDPVMGIANSDDDHTNIVDIKRTDGSSITLVPANGVGQCLIYCRAAANTSGGSGVIAAYDGENGTGNILWSWHVWVTDYHPDASGTETVLTPETKRKLKLVPVSSSDGTIAAIMMDRNLGAYEAAVNAIPKDMLTMSRNNGFHFQKGRKDPFPSSYTTQKLPSVYKFTLSADAPPKHIMNRYKPDGFHAVVPKSIGSGAVSLQTAYRSPVSIAGNGGTQWCTDNPLPLWGTTKTIHDPCPAGWRVPQKSELTVLVNRNATAISTSAQNDGGILLKYDDTGNKFYVRFTGYPPAIYQLNNVGVVGYVSAIESMSVFKVDGINGNSKPEISGLRDYDAHTTRCVQEKIE</sequence>
<dbReference type="EMBL" id="QRZF01000047">
    <property type="protein sequence ID" value="RGV47027.1"/>
    <property type="molecule type" value="Genomic_DNA"/>
</dbReference>
<dbReference type="InterPro" id="IPR032594">
    <property type="entry name" value="DUF4906"/>
</dbReference>
<name>A0A412XPD5_9BACE</name>
<proteinExistence type="predicted"/>
<comment type="caution">
    <text evidence="2">The sequence shown here is derived from an EMBL/GenBank/DDBJ whole genome shotgun (WGS) entry which is preliminary data.</text>
</comment>
<evidence type="ECO:0000313" key="2">
    <source>
        <dbReference type="EMBL" id="RGV47027.1"/>
    </source>
</evidence>
<dbReference type="AlphaFoldDB" id="A0A412XPD5"/>
<accession>A0A412XPD5</accession>
<evidence type="ECO:0000313" key="3">
    <source>
        <dbReference type="Proteomes" id="UP000283850"/>
    </source>
</evidence>
<organism evidence="2 3">
    <name type="scientific">Bacteroides intestinalis</name>
    <dbReference type="NCBI Taxonomy" id="329854"/>
    <lineage>
        <taxon>Bacteria</taxon>
        <taxon>Pseudomonadati</taxon>
        <taxon>Bacteroidota</taxon>
        <taxon>Bacteroidia</taxon>
        <taxon>Bacteroidales</taxon>
        <taxon>Bacteroidaceae</taxon>
        <taxon>Bacteroides</taxon>
    </lineage>
</organism>
<feature type="domain" description="DUF4906" evidence="1">
    <location>
        <begin position="207"/>
        <end position="279"/>
    </location>
</feature>
<gene>
    <name evidence="2" type="ORF">DWW10_25640</name>
</gene>
<dbReference type="Pfam" id="PF16249">
    <property type="entry name" value="DUF4906"/>
    <property type="match status" value="1"/>
</dbReference>